<dbReference type="AlphaFoldDB" id="A0A0B6Y4A3"/>
<proteinExistence type="predicted"/>
<name>A0A0B6Y4A3_9EUPU</name>
<evidence type="ECO:0000256" key="1">
    <source>
        <dbReference type="SAM" id="MobiDB-lite"/>
    </source>
</evidence>
<accession>A0A0B6Y4A3</accession>
<reference evidence="2" key="1">
    <citation type="submission" date="2014-12" db="EMBL/GenBank/DDBJ databases">
        <title>Insight into the proteome of Arion vulgaris.</title>
        <authorList>
            <person name="Aradska J."/>
            <person name="Bulat T."/>
            <person name="Smidak R."/>
            <person name="Sarate P."/>
            <person name="Gangsoo J."/>
            <person name="Sialana F."/>
            <person name="Bilban M."/>
            <person name="Lubec G."/>
        </authorList>
    </citation>
    <scope>NUCLEOTIDE SEQUENCE</scope>
    <source>
        <tissue evidence="2">Skin</tissue>
    </source>
</reference>
<feature type="region of interest" description="Disordered" evidence="1">
    <location>
        <begin position="35"/>
        <end position="58"/>
    </location>
</feature>
<gene>
    <name evidence="2" type="primary">ORF12616</name>
</gene>
<dbReference type="EMBL" id="HACG01004277">
    <property type="protein sequence ID" value="CEK51142.1"/>
    <property type="molecule type" value="Transcribed_RNA"/>
</dbReference>
<evidence type="ECO:0000313" key="2">
    <source>
        <dbReference type="EMBL" id="CEK51142.1"/>
    </source>
</evidence>
<organism evidence="2">
    <name type="scientific">Arion vulgaris</name>
    <dbReference type="NCBI Taxonomy" id="1028688"/>
    <lineage>
        <taxon>Eukaryota</taxon>
        <taxon>Metazoa</taxon>
        <taxon>Spiralia</taxon>
        <taxon>Lophotrochozoa</taxon>
        <taxon>Mollusca</taxon>
        <taxon>Gastropoda</taxon>
        <taxon>Heterobranchia</taxon>
        <taxon>Euthyneura</taxon>
        <taxon>Panpulmonata</taxon>
        <taxon>Eupulmonata</taxon>
        <taxon>Stylommatophora</taxon>
        <taxon>Helicina</taxon>
        <taxon>Arionoidea</taxon>
        <taxon>Arionidae</taxon>
        <taxon>Arion</taxon>
    </lineage>
</organism>
<protein>
    <submittedName>
        <fullName evidence="2">Uncharacterized protein</fullName>
    </submittedName>
</protein>
<feature type="non-terminal residue" evidence="2">
    <location>
        <position position="1"/>
    </location>
</feature>
<sequence>HTSVCYNNEIEQLETSNSQHTGVCYNSGIEQLGTSNSQYTGASYSDIKQHNIEQPATE</sequence>